<accession>A0ABR6YS03</accession>
<name>A0ABR6YS03_9BURK</name>
<dbReference type="CDD" id="cd01822">
    <property type="entry name" value="Lysophospholipase_L1_like"/>
    <property type="match status" value="1"/>
</dbReference>
<dbReference type="Pfam" id="PF13472">
    <property type="entry name" value="Lipase_GDSL_2"/>
    <property type="match status" value="1"/>
</dbReference>
<dbReference type="InterPro" id="IPR051532">
    <property type="entry name" value="Ester_Hydrolysis_Enzymes"/>
</dbReference>
<dbReference type="InterPro" id="IPR036514">
    <property type="entry name" value="SGNH_hydro_sf"/>
</dbReference>
<dbReference type="InterPro" id="IPR013830">
    <property type="entry name" value="SGNH_hydro"/>
</dbReference>
<evidence type="ECO:0000313" key="3">
    <source>
        <dbReference type="Proteomes" id="UP000613113"/>
    </source>
</evidence>
<comment type="caution">
    <text evidence="2">The sequence shown here is derived from an EMBL/GenBank/DDBJ whole genome shotgun (WGS) entry which is preliminary data.</text>
</comment>
<proteinExistence type="predicted"/>
<sequence>MNSFLSVRRITLNLFKVSFLLFSFLVISDAYSASKTILVLGDSLSAEYGLARGQGWVSLLEKKLVEEKIPARVINASISGETSIGGKNRLPDLLNQHHPDIVIIELGGNDALRGLPLNNTEDNFRTMILNAKNQNAKVLLAGMQVPPNYGKTYTQQFFSMYQKLAQEQKIRLVPFLLEAVANNNQLFQPDRIHPVAAAHPIILQNIWGQLQPLLKK</sequence>
<reference evidence="2 3" key="1">
    <citation type="submission" date="2020-08" db="EMBL/GenBank/DDBJ databases">
        <title>Novel species isolated from subtropical streams in China.</title>
        <authorList>
            <person name="Lu H."/>
        </authorList>
    </citation>
    <scope>NUCLEOTIDE SEQUENCE [LARGE SCALE GENOMIC DNA]</scope>
    <source>
        <strain evidence="2 3">FT31W</strain>
    </source>
</reference>
<evidence type="ECO:0000259" key="1">
    <source>
        <dbReference type="Pfam" id="PF13472"/>
    </source>
</evidence>
<dbReference type="Gene3D" id="3.40.50.1110">
    <property type="entry name" value="SGNH hydrolase"/>
    <property type="match status" value="1"/>
</dbReference>
<gene>
    <name evidence="2" type="ORF">H8K27_16225</name>
</gene>
<protein>
    <submittedName>
        <fullName evidence="2">Arylesterase</fullName>
    </submittedName>
</protein>
<dbReference type="RefSeq" id="WP_186864225.1">
    <property type="nucleotide sequence ID" value="NZ_JACOGC010000010.1"/>
</dbReference>
<dbReference type="PANTHER" id="PTHR30383">
    <property type="entry name" value="THIOESTERASE 1/PROTEASE 1/LYSOPHOSPHOLIPASE L1"/>
    <property type="match status" value="1"/>
</dbReference>
<dbReference type="SUPFAM" id="SSF52266">
    <property type="entry name" value="SGNH hydrolase"/>
    <property type="match status" value="1"/>
</dbReference>
<dbReference type="EMBL" id="JACOGC010000010">
    <property type="protein sequence ID" value="MBC3886676.1"/>
    <property type="molecule type" value="Genomic_DNA"/>
</dbReference>
<feature type="domain" description="SGNH hydrolase-type esterase" evidence="1">
    <location>
        <begin position="39"/>
        <end position="199"/>
    </location>
</feature>
<organism evidence="2 3">
    <name type="scientific">Undibacterium griseum</name>
    <dbReference type="NCBI Taxonomy" id="2762295"/>
    <lineage>
        <taxon>Bacteria</taxon>
        <taxon>Pseudomonadati</taxon>
        <taxon>Pseudomonadota</taxon>
        <taxon>Betaproteobacteria</taxon>
        <taxon>Burkholderiales</taxon>
        <taxon>Oxalobacteraceae</taxon>
        <taxon>Undibacterium</taxon>
    </lineage>
</organism>
<evidence type="ECO:0000313" key="2">
    <source>
        <dbReference type="EMBL" id="MBC3886676.1"/>
    </source>
</evidence>
<dbReference type="PANTHER" id="PTHR30383:SF24">
    <property type="entry name" value="THIOESTERASE 1_PROTEASE 1_LYSOPHOSPHOLIPASE L1"/>
    <property type="match status" value="1"/>
</dbReference>
<dbReference type="Proteomes" id="UP000613113">
    <property type="component" value="Unassembled WGS sequence"/>
</dbReference>
<keyword evidence="3" id="KW-1185">Reference proteome</keyword>